<evidence type="ECO:0000313" key="2">
    <source>
        <dbReference type="Proteomes" id="UP000324897"/>
    </source>
</evidence>
<protein>
    <submittedName>
        <fullName evidence="1">Uncharacterized protein</fullName>
    </submittedName>
</protein>
<sequence length="89" mass="9773">MDEHPRTMYLLAFPVKVLSVHSDMHVKQLIAAGMVRESRTLCATLINSGSALQLLCGILENGAAPEHVTIEPMIEKMKMASCHVLDNTL</sequence>
<comment type="caution">
    <text evidence="1">The sequence shown here is derived from an EMBL/GenBank/DDBJ whole genome shotgun (WGS) entry which is preliminary data.</text>
</comment>
<dbReference type="Gramene" id="TVU43423">
    <property type="protein sequence ID" value="TVU43423"/>
    <property type="gene ID" value="EJB05_09896"/>
</dbReference>
<dbReference type="EMBL" id="RWGY01000005">
    <property type="protein sequence ID" value="TVU43423.1"/>
    <property type="molecule type" value="Genomic_DNA"/>
</dbReference>
<evidence type="ECO:0000313" key="1">
    <source>
        <dbReference type="EMBL" id="TVU43423.1"/>
    </source>
</evidence>
<organism evidence="1 2">
    <name type="scientific">Eragrostis curvula</name>
    <name type="common">weeping love grass</name>
    <dbReference type="NCBI Taxonomy" id="38414"/>
    <lineage>
        <taxon>Eukaryota</taxon>
        <taxon>Viridiplantae</taxon>
        <taxon>Streptophyta</taxon>
        <taxon>Embryophyta</taxon>
        <taxon>Tracheophyta</taxon>
        <taxon>Spermatophyta</taxon>
        <taxon>Magnoliopsida</taxon>
        <taxon>Liliopsida</taxon>
        <taxon>Poales</taxon>
        <taxon>Poaceae</taxon>
        <taxon>PACMAD clade</taxon>
        <taxon>Chloridoideae</taxon>
        <taxon>Eragrostideae</taxon>
        <taxon>Eragrostidinae</taxon>
        <taxon>Eragrostis</taxon>
    </lineage>
</organism>
<name>A0A5J9W642_9POAL</name>
<proteinExistence type="predicted"/>
<keyword evidence="2" id="KW-1185">Reference proteome</keyword>
<gene>
    <name evidence="1" type="ORF">EJB05_09896</name>
</gene>
<dbReference type="Proteomes" id="UP000324897">
    <property type="component" value="Unassembled WGS sequence"/>
</dbReference>
<accession>A0A5J9W642</accession>
<dbReference type="AlphaFoldDB" id="A0A5J9W642"/>
<reference evidence="1 2" key="1">
    <citation type="journal article" date="2019" name="Sci. Rep.">
        <title>A high-quality genome of Eragrostis curvula grass provides insights into Poaceae evolution and supports new strategies to enhance forage quality.</title>
        <authorList>
            <person name="Carballo J."/>
            <person name="Santos B.A.C.M."/>
            <person name="Zappacosta D."/>
            <person name="Garbus I."/>
            <person name="Selva J.P."/>
            <person name="Gallo C.A."/>
            <person name="Diaz A."/>
            <person name="Albertini E."/>
            <person name="Caccamo M."/>
            <person name="Echenique V."/>
        </authorList>
    </citation>
    <scope>NUCLEOTIDE SEQUENCE [LARGE SCALE GENOMIC DNA]</scope>
    <source>
        <strain evidence="2">cv. Victoria</strain>
        <tissue evidence="1">Leaf</tissue>
    </source>
</reference>